<dbReference type="GO" id="GO:0016874">
    <property type="term" value="F:ligase activity"/>
    <property type="evidence" value="ECO:0007669"/>
    <property type="project" value="UniProtKB-KW"/>
</dbReference>
<dbReference type="Gene3D" id="3.30.300.30">
    <property type="match status" value="2"/>
</dbReference>
<dbReference type="GO" id="GO:0031177">
    <property type="term" value="F:phosphopantetheine binding"/>
    <property type="evidence" value="ECO:0007669"/>
    <property type="project" value="TreeGrafter"/>
</dbReference>
<dbReference type="InterPro" id="IPR042099">
    <property type="entry name" value="ANL_N_sf"/>
</dbReference>
<name>A0A6A6TD80_9PLEO</name>
<evidence type="ECO:0000256" key="5">
    <source>
        <dbReference type="SAM" id="MobiDB-lite"/>
    </source>
</evidence>
<dbReference type="PANTHER" id="PTHR45527">
    <property type="entry name" value="NONRIBOSOMAL PEPTIDE SYNTHETASE"/>
    <property type="match status" value="1"/>
</dbReference>
<dbReference type="Gene3D" id="1.10.1200.10">
    <property type="entry name" value="ACP-like"/>
    <property type="match status" value="2"/>
</dbReference>
<keyword evidence="2" id="KW-0597">Phosphoprotein</keyword>
<feature type="region of interest" description="Disordered" evidence="5">
    <location>
        <begin position="1774"/>
        <end position="1799"/>
    </location>
</feature>
<evidence type="ECO:0000256" key="3">
    <source>
        <dbReference type="ARBA" id="ARBA00022598"/>
    </source>
</evidence>
<protein>
    <submittedName>
        <fullName evidence="7">Acetyl-CoA synthetase-like protein</fullName>
    </submittedName>
</protein>
<dbReference type="Pfam" id="PF13193">
    <property type="entry name" value="AMP-binding_C"/>
    <property type="match status" value="2"/>
</dbReference>
<dbReference type="SUPFAM" id="SSF56801">
    <property type="entry name" value="Acetyl-CoA synthetase-like"/>
    <property type="match status" value="2"/>
</dbReference>
<dbReference type="Pfam" id="PF00668">
    <property type="entry name" value="Condensation"/>
    <property type="match status" value="2"/>
</dbReference>
<dbReference type="InterPro" id="IPR036736">
    <property type="entry name" value="ACP-like_sf"/>
</dbReference>
<proteinExistence type="inferred from homology"/>
<keyword evidence="3" id="KW-0436">Ligase</keyword>
<dbReference type="InterPro" id="IPR045851">
    <property type="entry name" value="AMP-bd_C_sf"/>
</dbReference>
<dbReference type="PROSITE" id="PS00455">
    <property type="entry name" value="AMP_BINDING"/>
    <property type="match status" value="2"/>
</dbReference>
<dbReference type="InterPro" id="IPR023213">
    <property type="entry name" value="CAT-like_dom_sf"/>
</dbReference>
<dbReference type="EMBL" id="MU004331">
    <property type="protein sequence ID" value="KAF2656948.1"/>
    <property type="molecule type" value="Genomic_DNA"/>
</dbReference>
<dbReference type="Pfam" id="PF00550">
    <property type="entry name" value="PP-binding"/>
    <property type="match status" value="1"/>
</dbReference>
<evidence type="ECO:0000313" key="7">
    <source>
        <dbReference type="EMBL" id="KAF2656948.1"/>
    </source>
</evidence>
<feature type="domain" description="Carrier" evidence="6">
    <location>
        <begin position="1526"/>
        <end position="1603"/>
    </location>
</feature>
<dbReference type="PROSITE" id="PS50075">
    <property type="entry name" value="CARRIER"/>
    <property type="match status" value="1"/>
</dbReference>
<reference evidence="7" key="1">
    <citation type="journal article" date="2020" name="Stud. Mycol.">
        <title>101 Dothideomycetes genomes: a test case for predicting lifestyles and emergence of pathogens.</title>
        <authorList>
            <person name="Haridas S."/>
            <person name="Albert R."/>
            <person name="Binder M."/>
            <person name="Bloem J."/>
            <person name="Labutti K."/>
            <person name="Salamov A."/>
            <person name="Andreopoulos B."/>
            <person name="Baker S."/>
            <person name="Barry K."/>
            <person name="Bills G."/>
            <person name="Bluhm B."/>
            <person name="Cannon C."/>
            <person name="Castanera R."/>
            <person name="Culley D."/>
            <person name="Daum C."/>
            <person name="Ezra D."/>
            <person name="Gonzalez J."/>
            <person name="Henrissat B."/>
            <person name="Kuo A."/>
            <person name="Liang C."/>
            <person name="Lipzen A."/>
            <person name="Lutzoni F."/>
            <person name="Magnuson J."/>
            <person name="Mondo S."/>
            <person name="Nolan M."/>
            <person name="Ohm R."/>
            <person name="Pangilinan J."/>
            <person name="Park H.-J."/>
            <person name="Ramirez L."/>
            <person name="Alfaro M."/>
            <person name="Sun H."/>
            <person name="Tritt A."/>
            <person name="Yoshinaga Y."/>
            <person name="Zwiers L.-H."/>
            <person name="Turgeon B."/>
            <person name="Goodwin S."/>
            <person name="Spatafora J."/>
            <person name="Crous P."/>
            <person name="Grigoriev I."/>
        </authorList>
    </citation>
    <scope>NUCLEOTIDE SEQUENCE</scope>
    <source>
        <strain evidence="7">CBS 122681</strain>
    </source>
</reference>
<keyword evidence="1" id="KW-0596">Phosphopantetheine</keyword>
<dbReference type="InterPro" id="IPR025110">
    <property type="entry name" value="AMP-bd_C"/>
</dbReference>
<comment type="similarity">
    <text evidence="4">Belongs to the NRP synthetase family.</text>
</comment>
<dbReference type="GO" id="GO:0005737">
    <property type="term" value="C:cytoplasm"/>
    <property type="evidence" value="ECO:0007669"/>
    <property type="project" value="TreeGrafter"/>
</dbReference>
<keyword evidence="8" id="KW-1185">Reference proteome</keyword>
<gene>
    <name evidence="7" type="ORF">K491DRAFT_596031</name>
</gene>
<dbReference type="InterPro" id="IPR001242">
    <property type="entry name" value="Condensation_dom"/>
</dbReference>
<dbReference type="Pfam" id="PF00501">
    <property type="entry name" value="AMP-binding"/>
    <property type="match status" value="2"/>
</dbReference>
<dbReference type="Gene3D" id="3.40.50.12780">
    <property type="entry name" value="N-terminal domain of ligase-like"/>
    <property type="match status" value="2"/>
</dbReference>
<dbReference type="InterPro" id="IPR009081">
    <property type="entry name" value="PP-bd_ACP"/>
</dbReference>
<dbReference type="OrthoDB" id="416786at2759"/>
<evidence type="ECO:0000256" key="4">
    <source>
        <dbReference type="ARBA" id="ARBA00029454"/>
    </source>
</evidence>
<dbReference type="GO" id="GO:0044550">
    <property type="term" value="P:secondary metabolite biosynthetic process"/>
    <property type="evidence" value="ECO:0007669"/>
    <property type="project" value="TreeGrafter"/>
</dbReference>
<dbReference type="SUPFAM" id="SSF52777">
    <property type="entry name" value="CoA-dependent acyltransferases"/>
    <property type="match status" value="4"/>
</dbReference>
<dbReference type="GO" id="GO:0043041">
    <property type="term" value="P:amino acid activation for nonribosomal peptide biosynthetic process"/>
    <property type="evidence" value="ECO:0007669"/>
    <property type="project" value="TreeGrafter"/>
</dbReference>
<sequence length="2002" mass="221540">MSAHPIISMIFHEADAHPNEIAISQEQRSLTYQHLKEAVLRLCKDLKIRGISAGDIVPIITTRSAEGIICMIAVVAIGACYIPIDGECWHVDRIQSILRSISPKVVLTTTAIAVDAPNVLPVYQIPFRIDTPFETEVGSSLPATTTLTHPAYIIFTSGTTGTPKGVMISSQSLLHYVKHKPFNLDVTKADRVHLILSIAFDACTCVIFCTLCNGGTLVLSAPSTILDDCKTCTILPATPSLLRTLGRPENYPSIRKVFLGGETPAKELLCKWSSKGRTLYNSYGATETTCTALIAELRPDGPITLGSPIPGSEVYVLDDNLQDCREGELVISGPTLAQGYFGSPELTKRKFIDWRDKIVYRTGDYVKYTESGLQYVGRRDSIVKNRGFLISLECQVLPSIRDCPGVDNAIAFMHMDRLVAFVAPDTVPRNSVRSWLVGRLDPAAIPDEIYAINTLPLTANGKVDVSRLIEIVESLMFRPSVLSQPPRVTQDSELSDAVRRAAALAFQLFANSVDMDQSFWDMGGNSHLAIKFLSYLRDDGMTISISRLFNTPALSGLLPYLEQISDVSVSKFSGEGRSIDFPVGTATFQQVSMMRSSIHTPPLSHILVEMTIKPQGVGLDSSRFENAWRRTMCHHSIFALQMDLQTRLLYRADLNIKWITTNISEQDEIEPIKSSIRRRMMETVYRESLGSIVKPQNAFHLVKKNKGCSTLLWMVHHALVDGWSVAVLMDDLEAALNDQTLEPAPPFEVYTECLEQSVQSLLPHSREFWTRSLNDLDEATCLRKRSVRTDRIRQAIRRSACISLDTPKEILVDISRQMHVSYAAIIYAAWAILLSEYTSRSQVIFGIVASGRTIPMPGIERVVGPLVNTCPFPINVHNGTSFLQYIRDVHQKHIITLDFQWGASQIVNDLFPEKVNVLYDTVVAIELDLPELETQTFDGMSCKVTRTDYPEFTLTLFIESDNLGNLIARAVYDPVALGAAIVDRMLQHFTNLIKVCVSSTLQTKESKVQHLRESILGASETARLLNVEGIASLAGDLHSIPQIFERCCKSHWNIPAVDSGNCVYTYGELSSRTHQVSRALLDQTKFGDTVAVVADGSASWVIAMIGILRSGRVYLPIDGLLPEARRRFMLECSKAVLCLHPAGVRSDMKALRIPCEDLETYTQRSGDLTPFAPETDPDVSSKDNAYMIYTSGTTGKPKLVVCTHGALKTYLSNPVARLFARPGRRHAQVFSPGFDVSIAEILGSLLFGATLVLKREQNPYAHLQEVNAAMFTPSFLSLCQPSDFPALDTVMLAGEAVSQTLVNTWAQNVQLYNGYGPCECTIISTIKRLRRDDIVTIGRPVPGTRVYILSKDKLPVPIGVAGEICISGAHVADGYLEDTANNEKFCTDPFVSEKRMFCTGDLGLWTENMEIAFLGRVDNQVKIRGYRVELEEVDGAILAASHQVEQAASFVTHDQSTIAAVVTPSTLDCAAIRGYLASILPAYAVPSPIVAVDSLPMTSNQKLDRNALKKFIAGAGFQHVENKRLEPGTETEALVQVAWNEALGLPPGTFHGSDDFFSRGGHSLLQLRLAQHLSRAFVRRIPLHIVLRNTTIPTLAHAIDASSAYIALGSTLQHSQYPATDASQLEGEMLNIHNRSHHPSALNVGVEITLHGKVNADQLQGAINFVFAENRELRTQFNFTDGFECVQRVTSATTPAAVMLESAPTVLMRTPFDIAEPFNLAESSLIEAGLLVEPTGAVIFLKLHHIVADNSSISILLDQILWAYAQLIENPLKEPNIGQTRPDEQLETRSGGREDVSTGPENGFWAEEFAYVPSLPLSNGSLHTHDHVLAATAKAMSTVCSLDVITIAVPYEDRTDPVNQERLGLFLDRLPICILLRSHERYLSKESLVVHVRSQKQRALSHVLPYSVIQSMVSLHDRELFDIMVTFNRRDSDEGAFCDTKKTNLRIEKRFFFDENTALFPLLVDATEGSYGTEYRVRYKSGMVDQQKLELFVNTFRGFVGY</sequence>
<dbReference type="InterPro" id="IPR020845">
    <property type="entry name" value="AMP-binding_CS"/>
</dbReference>
<dbReference type="Gene3D" id="3.30.559.10">
    <property type="entry name" value="Chloramphenicol acetyltransferase-like domain"/>
    <property type="match status" value="2"/>
</dbReference>
<evidence type="ECO:0000256" key="1">
    <source>
        <dbReference type="ARBA" id="ARBA00022450"/>
    </source>
</evidence>
<dbReference type="SUPFAM" id="SSF47336">
    <property type="entry name" value="ACP-like"/>
    <property type="match status" value="2"/>
</dbReference>
<feature type="compositionally biased region" description="Basic and acidic residues" evidence="5">
    <location>
        <begin position="1781"/>
        <end position="1796"/>
    </location>
</feature>
<accession>A0A6A6TD80</accession>
<dbReference type="PANTHER" id="PTHR45527:SF11">
    <property type="entry name" value="NONRIBOSOMAL PEPTIDE SYNTHETASE 5"/>
    <property type="match status" value="1"/>
</dbReference>
<dbReference type="Proteomes" id="UP000799324">
    <property type="component" value="Unassembled WGS sequence"/>
</dbReference>
<evidence type="ECO:0000313" key="8">
    <source>
        <dbReference type="Proteomes" id="UP000799324"/>
    </source>
</evidence>
<evidence type="ECO:0000259" key="6">
    <source>
        <dbReference type="PROSITE" id="PS50075"/>
    </source>
</evidence>
<dbReference type="InterPro" id="IPR010071">
    <property type="entry name" value="AA_adenyl_dom"/>
</dbReference>
<dbReference type="NCBIfam" id="TIGR01733">
    <property type="entry name" value="AA-adenyl-dom"/>
    <property type="match status" value="1"/>
</dbReference>
<dbReference type="Gene3D" id="3.30.559.30">
    <property type="entry name" value="Nonribosomal peptide synthetase, condensation domain"/>
    <property type="match status" value="2"/>
</dbReference>
<evidence type="ECO:0000256" key="2">
    <source>
        <dbReference type="ARBA" id="ARBA00022553"/>
    </source>
</evidence>
<organism evidence="7 8">
    <name type="scientific">Lophiostoma macrostomum CBS 122681</name>
    <dbReference type="NCBI Taxonomy" id="1314788"/>
    <lineage>
        <taxon>Eukaryota</taxon>
        <taxon>Fungi</taxon>
        <taxon>Dikarya</taxon>
        <taxon>Ascomycota</taxon>
        <taxon>Pezizomycotina</taxon>
        <taxon>Dothideomycetes</taxon>
        <taxon>Pleosporomycetidae</taxon>
        <taxon>Pleosporales</taxon>
        <taxon>Lophiostomataceae</taxon>
        <taxon>Lophiostoma</taxon>
    </lineage>
</organism>
<dbReference type="InterPro" id="IPR000873">
    <property type="entry name" value="AMP-dep_synth/lig_dom"/>
</dbReference>